<dbReference type="Gene3D" id="3.40.50.720">
    <property type="entry name" value="NAD(P)-binding Rossmann-like Domain"/>
    <property type="match status" value="1"/>
</dbReference>
<sequence>MTPIRLSGAVMVHPRRMEAALGLVRSARRGFLDIVLDPEPEAPVSLRTAMRAWASVPRWATHHLVLEDDAQLSSGFAEQAERAATAAPDDAIAFYSNWNARNGGAVRLGALAGARWVTSAAEYTPTVALMLPADIAEGFAPYARRHGDEWPDDVVMARYLGHAGVRTLIAVPNLVQHGDLPSLSGNDFHGLRLAACLAPDPGDRPWCLSDLVDPAVVPYFEFGVAQCQITYPGQGRRLTVGSRRFAPYLGIDTVRCSTELVQALTSDPGLAHSISSALPSRTVEELWNAAYVLGFLGQRHGGGDDVEKQIATWRSDPLVDSALHTLGPGGLCTSFAGQDLFRLSGTLGELTWRGVCAGARMRADTQRGQRTTGRKQPSLTVSIASTNPSLAHCLVNDLTDRGHQARGVFLEDEEVGGTISSLGGTDVLVYALCSADASDPPLSRAQRCEEVLSHARSASIGHVVLMDLSEGNADWPTSGEPVPDSPAVTWLRLGTPYGPELTGPSPINSLVHRALRRQTLVLGSEARFHLVHVWDIAELLDQLLRSGSPTSARCDLRHSRPVGLRDLASVIGEVVHPVDTVFTCEAPGDHPTDPDAEASDATGPPQHGLAWAPALDLPEGIRTVAQWLAYEAEDRQ</sequence>
<reference evidence="2 3" key="1">
    <citation type="journal article" date="2018" name="J. Biol. Chem.">
        <title>Discovery of the actinoplanic acid pathway in Streptomyces rapamycinicus reveals a genetically conserved synergism with rapamycin.</title>
        <authorList>
            <person name="Mrak P."/>
            <person name="Krastel P."/>
            <person name="Pivk Lukancic P."/>
            <person name="Tao J."/>
            <person name="Pistorius D."/>
            <person name="Moore C.M."/>
        </authorList>
    </citation>
    <scope>NUCLEOTIDE SEQUENCE [LARGE SCALE GENOMIC DNA]</scope>
    <source>
        <strain evidence="2 3">NRRL 5491</strain>
    </source>
</reference>
<evidence type="ECO:0000256" key="1">
    <source>
        <dbReference type="SAM" id="MobiDB-lite"/>
    </source>
</evidence>
<name>A0A3L8QWS7_STRRN</name>
<dbReference type="SUPFAM" id="SSF51735">
    <property type="entry name" value="NAD(P)-binding Rossmann-fold domains"/>
    <property type="match status" value="1"/>
</dbReference>
<dbReference type="EMBL" id="QYCY01000004">
    <property type="protein sequence ID" value="RLV71774.1"/>
    <property type="molecule type" value="Genomic_DNA"/>
</dbReference>
<evidence type="ECO:0000313" key="3">
    <source>
        <dbReference type="Proteomes" id="UP000281594"/>
    </source>
</evidence>
<accession>A0A3L8QWS7</accession>
<dbReference type="AlphaFoldDB" id="A0A3L8QWS7"/>
<organism evidence="2 3">
    <name type="scientific">Streptomyces rapamycinicus (strain ATCC 29253 / DSM 41530 / NRRL 5491 / AYB-994)</name>
    <name type="common">Streptomyces hygroscopicus (strain ATCC 29253)</name>
    <dbReference type="NCBI Taxonomy" id="1343740"/>
    <lineage>
        <taxon>Bacteria</taxon>
        <taxon>Bacillati</taxon>
        <taxon>Actinomycetota</taxon>
        <taxon>Actinomycetes</taxon>
        <taxon>Kitasatosporales</taxon>
        <taxon>Streptomycetaceae</taxon>
        <taxon>Streptomyces</taxon>
        <taxon>Streptomyces violaceusniger group</taxon>
    </lineage>
</organism>
<dbReference type="STRING" id="1343740.M271_50155"/>
<protein>
    <submittedName>
        <fullName evidence="2">Uncharacterized protein</fullName>
    </submittedName>
</protein>
<dbReference type="InterPro" id="IPR036291">
    <property type="entry name" value="NAD(P)-bd_dom_sf"/>
</dbReference>
<dbReference type="Proteomes" id="UP000281594">
    <property type="component" value="Unassembled WGS sequence"/>
</dbReference>
<proteinExistence type="predicted"/>
<feature type="region of interest" description="Disordered" evidence="1">
    <location>
        <begin position="586"/>
        <end position="611"/>
    </location>
</feature>
<dbReference type="RefSeq" id="WP_214664176.1">
    <property type="nucleotide sequence ID" value="NZ_CP085193.1"/>
</dbReference>
<evidence type="ECO:0000313" key="2">
    <source>
        <dbReference type="EMBL" id="RLV71774.1"/>
    </source>
</evidence>
<comment type="caution">
    <text evidence="2">The sequence shown here is derived from an EMBL/GenBank/DDBJ whole genome shotgun (WGS) entry which is preliminary data.</text>
</comment>
<gene>
    <name evidence="2" type="ORF">D3C57_144645</name>
</gene>